<organism evidence="4 5">
    <name type="scientific">Geodia barretti</name>
    <name type="common">Barrett's horny sponge</name>
    <dbReference type="NCBI Taxonomy" id="519541"/>
    <lineage>
        <taxon>Eukaryota</taxon>
        <taxon>Metazoa</taxon>
        <taxon>Porifera</taxon>
        <taxon>Demospongiae</taxon>
        <taxon>Heteroscleromorpha</taxon>
        <taxon>Tetractinellida</taxon>
        <taxon>Astrophorina</taxon>
        <taxon>Geodiidae</taxon>
        <taxon>Geodia</taxon>
    </lineage>
</organism>
<dbReference type="InterPro" id="IPR011043">
    <property type="entry name" value="Gal_Oxase/kelch_b-propeller"/>
</dbReference>
<dbReference type="PANTHER" id="PTHR44329:SF298">
    <property type="entry name" value="MIXED LINEAGE KINASE DOMAIN-LIKE PROTEIN"/>
    <property type="match status" value="1"/>
</dbReference>
<keyword evidence="1" id="KW-0547">Nucleotide-binding</keyword>
<dbReference type="Gene3D" id="1.10.510.10">
    <property type="entry name" value="Transferase(Phosphotransferase) domain 1"/>
    <property type="match status" value="1"/>
</dbReference>
<evidence type="ECO:0000313" key="5">
    <source>
        <dbReference type="Proteomes" id="UP001174909"/>
    </source>
</evidence>
<keyword evidence="4" id="KW-0675">Receptor</keyword>
<reference evidence="4" key="1">
    <citation type="submission" date="2023-03" db="EMBL/GenBank/DDBJ databases">
        <authorList>
            <person name="Steffen K."/>
            <person name="Cardenas P."/>
        </authorList>
    </citation>
    <scope>NUCLEOTIDE SEQUENCE</scope>
</reference>
<evidence type="ECO:0000259" key="3">
    <source>
        <dbReference type="PROSITE" id="PS50011"/>
    </source>
</evidence>
<dbReference type="PANTHER" id="PTHR44329">
    <property type="entry name" value="SERINE/THREONINE-PROTEIN KINASE TNNI3K-RELATED"/>
    <property type="match status" value="1"/>
</dbReference>
<gene>
    <name evidence="4" type="ORF">GBAR_LOCUS7140</name>
</gene>
<name>A0AA35RIY5_GEOBA</name>
<protein>
    <submittedName>
        <fullName evidence="4">LRR receptor-like serine/threonine-protein kinase FEI 2</fullName>
    </submittedName>
</protein>
<dbReference type="InterPro" id="IPR000719">
    <property type="entry name" value="Prot_kinase_dom"/>
</dbReference>
<dbReference type="PROSITE" id="PS00109">
    <property type="entry name" value="PROTEIN_KINASE_TYR"/>
    <property type="match status" value="1"/>
</dbReference>
<dbReference type="SUPFAM" id="SSF56112">
    <property type="entry name" value="Protein kinase-like (PK-like)"/>
    <property type="match status" value="1"/>
</dbReference>
<keyword evidence="4" id="KW-0808">Transferase</keyword>
<comment type="caution">
    <text evidence="4">The sequence shown here is derived from an EMBL/GenBank/DDBJ whole genome shotgun (WGS) entry which is preliminary data.</text>
</comment>
<dbReference type="InterPro" id="IPR051681">
    <property type="entry name" value="Ser/Thr_Kinases-Pseudokinases"/>
</dbReference>
<dbReference type="PROSITE" id="PS50011">
    <property type="entry name" value="PROTEIN_KINASE_DOM"/>
    <property type="match status" value="1"/>
</dbReference>
<dbReference type="Proteomes" id="UP001174909">
    <property type="component" value="Unassembled WGS sequence"/>
</dbReference>
<feature type="non-terminal residue" evidence="4">
    <location>
        <position position="1"/>
    </location>
</feature>
<feature type="domain" description="Protein kinase" evidence="3">
    <location>
        <begin position="1"/>
        <end position="277"/>
    </location>
</feature>
<keyword evidence="5" id="KW-1185">Reference proteome</keyword>
<dbReference type="SUPFAM" id="SSF50965">
    <property type="entry name" value="Galactose oxidase, central domain"/>
    <property type="match status" value="1"/>
</dbReference>
<dbReference type="InterPro" id="IPR011009">
    <property type="entry name" value="Kinase-like_dom_sf"/>
</dbReference>
<accession>A0AA35RIY5</accession>
<evidence type="ECO:0000256" key="1">
    <source>
        <dbReference type="ARBA" id="ARBA00022741"/>
    </source>
</evidence>
<dbReference type="GO" id="GO:0004672">
    <property type="term" value="F:protein kinase activity"/>
    <property type="evidence" value="ECO:0007669"/>
    <property type="project" value="InterPro"/>
</dbReference>
<dbReference type="GO" id="GO:0097527">
    <property type="term" value="P:necroptotic signaling pathway"/>
    <property type="evidence" value="ECO:0007669"/>
    <property type="project" value="TreeGrafter"/>
</dbReference>
<evidence type="ECO:0000256" key="2">
    <source>
        <dbReference type="ARBA" id="ARBA00022840"/>
    </source>
</evidence>
<dbReference type="GO" id="GO:0005524">
    <property type="term" value="F:ATP binding"/>
    <property type="evidence" value="ECO:0007669"/>
    <property type="project" value="UniProtKB-KW"/>
</dbReference>
<keyword evidence="4" id="KW-0418">Kinase</keyword>
<sequence>MDWNYIWQGSFGTVLEMKSKHSEEVYAGKKYHDIPRPRQQFLKRLCGHLFILCKINHPNIVRTVGITFDDDNSPTVLMECMKTTFQDYILDQKVFPGIPALSLVQKTKLLCDVANGLRYLHNCRPVILHRDLTATNVLLDSTLTVAKLSDFGNARALNLTYGCTPFTSQSGTEPYMPPEALQVEGSFDGRFDVFSFGHLMLFTITGEIPTLLGATYVDESGSIQGRSELDRRRKHVIKCQKQLGHNHTLNLLMTGCLRNLPQKRPTAEVLVKTLEYVMSHDDSESNIQLLLQLGLQERQFRVTSTSRTNAPQHIDRGAACSSHDGVAYFTPYNSHWVFKYELESNKWTKLPLCPQANFGMVVISGLLTAIGGEDRPPEATEKGPHTNALVSLRGTQWFKKLPPMNT</sequence>
<keyword evidence="2" id="KW-0067">ATP-binding</keyword>
<dbReference type="Pfam" id="PF00069">
    <property type="entry name" value="Pkinase"/>
    <property type="match status" value="1"/>
</dbReference>
<dbReference type="AlphaFoldDB" id="A0AA35RIY5"/>
<evidence type="ECO:0000313" key="4">
    <source>
        <dbReference type="EMBL" id="CAI8010967.1"/>
    </source>
</evidence>
<dbReference type="EMBL" id="CASHTH010001072">
    <property type="protein sequence ID" value="CAI8010967.1"/>
    <property type="molecule type" value="Genomic_DNA"/>
</dbReference>
<proteinExistence type="predicted"/>
<dbReference type="InterPro" id="IPR008266">
    <property type="entry name" value="Tyr_kinase_AS"/>
</dbReference>